<sequence>MFPLPETDTALIPQDLQDRVSFRIRQLQILAYKRFEKVITDFGSAPRYYGMLKIIAANPGIAQIRLAEAIFLDRSSLVPIIETLTHEGWLVRKPAAEDRRVRRVYLTDEGLRRLSLLEVEVNRHEARMTKGLSPQSMATLREGLEQMAVNLTEQDQTTKD</sequence>
<dbReference type="GO" id="GO:0003700">
    <property type="term" value="F:DNA-binding transcription factor activity"/>
    <property type="evidence" value="ECO:0007669"/>
    <property type="project" value="InterPro"/>
</dbReference>
<dbReference type="SMART" id="SM00347">
    <property type="entry name" value="HTH_MARR"/>
    <property type="match status" value="1"/>
</dbReference>
<dbReference type="PROSITE" id="PS50995">
    <property type="entry name" value="HTH_MARR_2"/>
    <property type="match status" value="1"/>
</dbReference>
<dbReference type="InterPro" id="IPR036388">
    <property type="entry name" value="WH-like_DNA-bd_sf"/>
</dbReference>
<evidence type="ECO:0000313" key="5">
    <source>
        <dbReference type="EMBL" id="ASM72270.1"/>
    </source>
</evidence>
<evidence type="ECO:0000256" key="2">
    <source>
        <dbReference type="ARBA" id="ARBA00023125"/>
    </source>
</evidence>
<feature type="domain" description="HTH marR-type" evidence="4">
    <location>
        <begin position="17"/>
        <end position="149"/>
    </location>
</feature>
<dbReference type="Pfam" id="PF01047">
    <property type="entry name" value="MarR"/>
    <property type="match status" value="1"/>
</dbReference>
<dbReference type="KEGG" id="spse:SULPSESMR1_01454"/>
<keyword evidence="3" id="KW-0804">Transcription</keyword>
<evidence type="ECO:0000259" key="4">
    <source>
        <dbReference type="PROSITE" id="PS50995"/>
    </source>
</evidence>
<dbReference type="Gene3D" id="1.10.10.10">
    <property type="entry name" value="Winged helix-like DNA-binding domain superfamily/Winged helix DNA-binding domain"/>
    <property type="match status" value="1"/>
</dbReference>
<dbReference type="SUPFAM" id="SSF46785">
    <property type="entry name" value="Winged helix' DNA-binding domain"/>
    <property type="match status" value="1"/>
</dbReference>
<protein>
    <submittedName>
        <fullName evidence="5">Transcriptional regulator HosA</fullName>
    </submittedName>
</protein>
<organism evidence="5 6">
    <name type="scientific">Pseudosulfitobacter pseudonitzschiae</name>
    <dbReference type="NCBI Taxonomy" id="1402135"/>
    <lineage>
        <taxon>Bacteria</taxon>
        <taxon>Pseudomonadati</taxon>
        <taxon>Pseudomonadota</taxon>
        <taxon>Alphaproteobacteria</taxon>
        <taxon>Rhodobacterales</taxon>
        <taxon>Roseobacteraceae</taxon>
        <taxon>Pseudosulfitobacter</taxon>
    </lineage>
</organism>
<dbReference type="PRINTS" id="PR00598">
    <property type="entry name" value="HTHMARR"/>
</dbReference>
<dbReference type="PANTHER" id="PTHR42756">
    <property type="entry name" value="TRANSCRIPTIONAL REGULATOR, MARR"/>
    <property type="match status" value="1"/>
</dbReference>
<proteinExistence type="predicted"/>
<dbReference type="InterPro" id="IPR036390">
    <property type="entry name" value="WH_DNA-bd_sf"/>
</dbReference>
<evidence type="ECO:0000256" key="1">
    <source>
        <dbReference type="ARBA" id="ARBA00023015"/>
    </source>
</evidence>
<dbReference type="OrthoDB" id="7559832at2"/>
<name>A0A221K067_9RHOB</name>
<evidence type="ECO:0000313" key="6">
    <source>
        <dbReference type="Proteomes" id="UP000199754"/>
    </source>
</evidence>
<dbReference type="InterPro" id="IPR000835">
    <property type="entry name" value="HTH_MarR-typ"/>
</dbReference>
<reference evidence="5 6" key="1">
    <citation type="submission" date="2017-07" db="EMBL/GenBank/DDBJ databases">
        <title>Genome Sequence of Sulfitobacter pseudonitzschiae Strain SMR1 Isolated from a culture of the Diatom Skeletonema marinoi.</title>
        <authorList>
            <person name="Topel M."/>
            <person name="Pinder M.I.M."/>
            <person name="Johansson O.N."/>
            <person name="Kourtchenko O."/>
            <person name="Godhe A."/>
            <person name="Clarke A.K."/>
        </authorList>
    </citation>
    <scope>NUCLEOTIDE SEQUENCE [LARGE SCALE GENOMIC DNA]</scope>
    <source>
        <strain evidence="5 6">SMR1</strain>
    </source>
</reference>
<keyword evidence="6" id="KW-1185">Reference proteome</keyword>
<dbReference type="GO" id="GO:0003677">
    <property type="term" value="F:DNA binding"/>
    <property type="evidence" value="ECO:0007669"/>
    <property type="project" value="UniProtKB-KW"/>
</dbReference>
<keyword evidence="2" id="KW-0238">DNA-binding</keyword>
<dbReference type="Proteomes" id="UP000199754">
    <property type="component" value="Chromosome"/>
</dbReference>
<dbReference type="EMBL" id="CP022415">
    <property type="protein sequence ID" value="ASM72270.1"/>
    <property type="molecule type" value="Genomic_DNA"/>
</dbReference>
<keyword evidence="1" id="KW-0805">Transcription regulation</keyword>
<accession>A0A221K067</accession>
<dbReference type="PANTHER" id="PTHR42756:SF1">
    <property type="entry name" value="TRANSCRIPTIONAL REPRESSOR OF EMRAB OPERON"/>
    <property type="match status" value="1"/>
</dbReference>
<evidence type="ECO:0000256" key="3">
    <source>
        <dbReference type="ARBA" id="ARBA00023163"/>
    </source>
</evidence>
<dbReference type="AlphaFoldDB" id="A0A221K067"/>
<gene>
    <name evidence="5" type="primary">hosA</name>
    <name evidence="5" type="ORF">SULPSESMR1_01454</name>
</gene>
<dbReference type="RefSeq" id="WP_089420206.1">
    <property type="nucleotide sequence ID" value="NZ_CP022415.1"/>
</dbReference>